<organism evidence="1 2">
    <name type="scientific">Massilia phyllostachyos</name>
    <dbReference type="NCBI Taxonomy" id="2898585"/>
    <lineage>
        <taxon>Bacteria</taxon>
        <taxon>Pseudomonadati</taxon>
        <taxon>Pseudomonadota</taxon>
        <taxon>Betaproteobacteria</taxon>
        <taxon>Burkholderiales</taxon>
        <taxon>Oxalobacteraceae</taxon>
        <taxon>Telluria group</taxon>
        <taxon>Massilia</taxon>
    </lineage>
</organism>
<name>A0ABS8Q177_9BURK</name>
<keyword evidence="2" id="KW-1185">Reference proteome</keyword>
<dbReference type="Proteomes" id="UP001179361">
    <property type="component" value="Unassembled WGS sequence"/>
</dbReference>
<dbReference type="RefSeq" id="WP_231056808.1">
    <property type="nucleotide sequence ID" value="NZ_JAJNOC010000001.1"/>
</dbReference>
<gene>
    <name evidence="1" type="ORF">LQ564_04165</name>
</gene>
<protein>
    <submittedName>
        <fullName evidence="1">Uncharacterized protein</fullName>
    </submittedName>
</protein>
<dbReference type="EMBL" id="JAJNOC010000001">
    <property type="protein sequence ID" value="MCD2515502.1"/>
    <property type="molecule type" value="Genomic_DNA"/>
</dbReference>
<reference evidence="1" key="1">
    <citation type="submission" date="2021-11" db="EMBL/GenBank/DDBJ databases">
        <title>The complete genome of Massilia sp sp. G4R7.</title>
        <authorList>
            <person name="Liu L."/>
            <person name="Yue J."/>
            <person name="Yuan J."/>
            <person name="Yang F."/>
            <person name="Li L."/>
        </authorList>
    </citation>
    <scope>NUCLEOTIDE SEQUENCE</scope>
    <source>
        <strain evidence="1">G4R7</strain>
    </source>
</reference>
<evidence type="ECO:0000313" key="2">
    <source>
        <dbReference type="Proteomes" id="UP001179361"/>
    </source>
</evidence>
<evidence type="ECO:0000313" key="1">
    <source>
        <dbReference type="EMBL" id="MCD2515502.1"/>
    </source>
</evidence>
<sequence length="144" mass="16827">MINLIEGKVKLGKKDISVASDYEDLRALAEEGLIEKREDAGGIYYYVESEADDMRFGVFISLRGKRIEWILLRWLDRPMKSWDDVSEKAMTDEYHLLSNFIKKQVGAPPNNIKTGTRTWRFKWGQINLSYEVRSFDVAIFMKPQ</sequence>
<proteinExistence type="predicted"/>
<comment type="caution">
    <text evidence="1">The sequence shown here is derived from an EMBL/GenBank/DDBJ whole genome shotgun (WGS) entry which is preliminary data.</text>
</comment>
<accession>A0ABS8Q177</accession>